<dbReference type="EMBL" id="DWUQ01000052">
    <property type="protein sequence ID" value="HJD43931.1"/>
    <property type="molecule type" value="Genomic_DNA"/>
</dbReference>
<gene>
    <name evidence="4" type="ORF">H9906_02740</name>
</gene>
<sequence>MLKLLPRFVAMAALGVAASMAHASDFKEIRIATEAGYPPFEYLNTDGDIVGYNIDIGNEICKRLEAECIWMDQSFDSLIPGLQARKFDLANSTMTATDARRRVIDFSTPLYVVASRLVAHKDKHLEPTAESLKGLRIGVQQGTIMEAHARKEWAPKGVTIVAYPSYTNAYLDLAVGRIDASFQEAPNALEGFLSQPEGADFALTGGTVTDSAMLNEPIAIGIRKGNKKLKAAVDQAILDMQADGTLKQITDKHFEPGHIELPSGQ</sequence>
<keyword evidence="1 2" id="KW-0732">Signal</keyword>
<proteinExistence type="predicted"/>
<dbReference type="Pfam" id="PF00497">
    <property type="entry name" value="SBP_bac_3"/>
    <property type="match status" value="1"/>
</dbReference>
<protein>
    <submittedName>
        <fullName evidence="4">Transporter substrate-binding domain-containing protein</fullName>
    </submittedName>
</protein>
<evidence type="ECO:0000256" key="1">
    <source>
        <dbReference type="ARBA" id="ARBA00022729"/>
    </source>
</evidence>
<dbReference type="AlphaFoldDB" id="A0A9D2RIC2"/>
<feature type="signal peptide" evidence="2">
    <location>
        <begin position="1"/>
        <end position="23"/>
    </location>
</feature>
<feature type="chain" id="PRO_5038745292" evidence="2">
    <location>
        <begin position="24"/>
        <end position="265"/>
    </location>
</feature>
<dbReference type="Proteomes" id="UP000823889">
    <property type="component" value="Unassembled WGS sequence"/>
</dbReference>
<evidence type="ECO:0000313" key="5">
    <source>
        <dbReference type="Proteomes" id="UP000823889"/>
    </source>
</evidence>
<name>A0A9D2RIC2_9BURK</name>
<dbReference type="PANTHER" id="PTHR35936:SF13">
    <property type="entry name" value="HISTIDINE-BINDING PERIPLASMIC PROTEIN"/>
    <property type="match status" value="1"/>
</dbReference>
<reference evidence="4" key="1">
    <citation type="journal article" date="2021" name="PeerJ">
        <title>Extensive microbial diversity within the chicken gut microbiome revealed by metagenomics and culture.</title>
        <authorList>
            <person name="Gilroy R."/>
            <person name="Ravi A."/>
            <person name="Getino M."/>
            <person name="Pursley I."/>
            <person name="Horton D.L."/>
            <person name="Alikhan N.F."/>
            <person name="Baker D."/>
            <person name="Gharbi K."/>
            <person name="Hall N."/>
            <person name="Watson M."/>
            <person name="Adriaenssens E.M."/>
            <person name="Foster-Nyarko E."/>
            <person name="Jarju S."/>
            <person name="Secka A."/>
            <person name="Antonio M."/>
            <person name="Oren A."/>
            <person name="Chaudhuri R.R."/>
            <person name="La Ragione R."/>
            <person name="Hildebrand F."/>
            <person name="Pallen M.J."/>
        </authorList>
    </citation>
    <scope>NUCLEOTIDE SEQUENCE</scope>
    <source>
        <strain evidence="4">9264</strain>
    </source>
</reference>
<dbReference type="PANTHER" id="PTHR35936">
    <property type="entry name" value="MEMBRANE-BOUND LYTIC MUREIN TRANSGLYCOSYLASE F"/>
    <property type="match status" value="1"/>
</dbReference>
<evidence type="ECO:0000259" key="3">
    <source>
        <dbReference type="SMART" id="SM00062"/>
    </source>
</evidence>
<dbReference type="SUPFAM" id="SSF53850">
    <property type="entry name" value="Periplasmic binding protein-like II"/>
    <property type="match status" value="1"/>
</dbReference>
<dbReference type="SMART" id="SM00062">
    <property type="entry name" value="PBPb"/>
    <property type="match status" value="1"/>
</dbReference>
<dbReference type="Gene3D" id="3.40.190.10">
    <property type="entry name" value="Periplasmic binding protein-like II"/>
    <property type="match status" value="2"/>
</dbReference>
<accession>A0A9D2RIC2</accession>
<feature type="domain" description="Solute-binding protein family 3/N-terminal" evidence="3">
    <location>
        <begin position="28"/>
        <end position="257"/>
    </location>
</feature>
<evidence type="ECO:0000256" key="2">
    <source>
        <dbReference type="SAM" id="SignalP"/>
    </source>
</evidence>
<evidence type="ECO:0000313" key="4">
    <source>
        <dbReference type="EMBL" id="HJD43931.1"/>
    </source>
</evidence>
<reference evidence="4" key="2">
    <citation type="submission" date="2021-04" db="EMBL/GenBank/DDBJ databases">
        <authorList>
            <person name="Gilroy R."/>
        </authorList>
    </citation>
    <scope>NUCLEOTIDE SEQUENCE</scope>
    <source>
        <strain evidence="4">9264</strain>
    </source>
</reference>
<organism evidence="4 5">
    <name type="scientific">Candidatus Paenalcaligenes intestinipullorum</name>
    <dbReference type="NCBI Taxonomy" id="2838718"/>
    <lineage>
        <taxon>Bacteria</taxon>
        <taxon>Pseudomonadati</taxon>
        <taxon>Pseudomonadota</taxon>
        <taxon>Betaproteobacteria</taxon>
        <taxon>Burkholderiales</taxon>
        <taxon>Alcaligenaceae</taxon>
        <taxon>Paenalcaligenes</taxon>
    </lineage>
</organism>
<dbReference type="InterPro" id="IPR001638">
    <property type="entry name" value="Solute-binding_3/MltF_N"/>
</dbReference>
<comment type="caution">
    <text evidence="4">The sequence shown here is derived from an EMBL/GenBank/DDBJ whole genome shotgun (WGS) entry which is preliminary data.</text>
</comment>